<dbReference type="GeneID" id="54993283"/>
<keyword evidence="2" id="KW-1185">Reference proteome</keyword>
<dbReference type="InterPro" id="IPR026325">
    <property type="entry name" value="DUF932"/>
</dbReference>
<dbReference type="Proteomes" id="UP000250535">
    <property type="component" value="Segment"/>
</dbReference>
<protein>
    <submittedName>
        <fullName evidence="1">Uncharacterized protein</fullName>
    </submittedName>
</protein>
<dbReference type="NCBIfam" id="TIGR03299">
    <property type="entry name" value="LGT_TIGR03299"/>
    <property type="match status" value="1"/>
</dbReference>
<dbReference type="RefSeq" id="YP_009802728.1">
    <property type="nucleotide sequence ID" value="NC_047987.1"/>
</dbReference>
<sequence length="333" mass="36871">MSHQITTSDNLFSVREMPWHGLGEVLTDYPTRAEAQPLVHGWEPVATPLYRAVPKIAEDGELQTAYEEIENNVAQERSDNGALLGVTTKTFTPVLNDTMWDVAEAIQGGGVDVMYETGGSLRGGAHVWLMLRLAEPLVIDRDPNGASIPYYLLQNGHDGTSAFRGSATQVRVVCANTVRAADMDAKAKGTEFTFRHTQSVGDRIEEAREALAGWRESIENYRQLANLMIGEKVSKAGERDFLERFIPAPLDPMTSDRVKNNIQAARDEWTEVYNSVTCEGITGTAWGLLQASSEWSEHIRRANSRESRFRRAVLDTNEVISAATIFAREAATV</sequence>
<dbReference type="InterPro" id="IPR017686">
    <property type="entry name" value="Phg/plasmid-like_prot"/>
</dbReference>
<name>A0A2Z4Q5U1_9CAUD</name>
<accession>A0A2Z4Q5U1</accession>
<dbReference type="Pfam" id="PF06067">
    <property type="entry name" value="DUF932"/>
    <property type="match status" value="1"/>
</dbReference>
<dbReference type="KEGG" id="vg:54993283"/>
<proteinExistence type="predicted"/>
<organism evidence="1 2">
    <name type="scientific">Microbacterium phage MementoMori</name>
    <dbReference type="NCBI Taxonomy" id="2201436"/>
    <lineage>
        <taxon>Viruses</taxon>
        <taxon>Duplodnaviria</taxon>
        <taxon>Heunggongvirae</taxon>
        <taxon>Uroviricota</taxon>
        <taxon>Caudoviricetes</taxon>
        <taxon>Kutznervirinae</taxon>
        <taxon>Mementomorivirus</taxon>
        <taxon>Mementomorivirus mementomori</taxon>
    </lineage>
</organism>
<reference evidence="1 2" key="1">
    <citation type="submission" date="2018-04" db="EMBL/GenBank/DDBJ databases">
        <authorList>
            <person name="Harrington T."/>
            <person name="Washburn E."/>
            <person name="Bricker J."/>
            <person name="McKinney A."/>
            <person name="Betsko A.J."/>
            <person name="Garlena R.A."/>
            <person name="Russell D.A."/>
            <person name="Pope W.A."/>
            <person name="Jacobs-Sera D."/>
            <person name="Hatfull G.F."/>
        </authorList>
    </citation>
    <scope>NUCLEOTIDE SEQUENCE [LARGE SCALE GENOMIC DNA]</scope>
</reference>
<gene>
    <name evidence="1" type="primary">56</name>
    <name evidence="1" type="ORF">SEA_MEMENTOMORI_56</name>
</gene>
<dbReference type="EMBL" id="MH271303">
    <property type="protein sequence ID" value="AWY05310.1"/>
    <property type="molecule type" value="Genomic_DNA"/>
</dbReference>
<evidence type="ECO:0000313" key="1">
    <source>
        <dbReference type="EMBL" id="AWY05310.1"/>
    </source>
</evidence>
<evidence type="ECO:0000313" key="2">
    <source>
        <dbReference type="Proteomes" id="UP000250535"/>
    </source>
</evidence>